<keyword evidence="1" id="KW-0472">Membrane</keyword>
<organism evidence="2 3">
    <name type="scientific">Salinimonas marina</name>
    <dbReference type="NCBI Taxonomy" id="2785918"/>
    <lineage>
        <taxon>Bacteria</taxon>
        <taxon>Pseudomonadati</taxon>
        <taxon>Pseudomonadota</taxon>
        <taxon>Gammaproteobacteria</taxon>
        <taxon>Alteromonadales</taxon>
        <taxon>Alteromonadaceae</taxon>
        <taxon>Alteromonas/Salinimonas group</taxon>
        <taxon>Salinimonas</taxon>
    </lineage>
</organism>
<dbReference type="Pfam" id="PF06055">
    <property type="entry name" value="ExoD"/>
    <property type="match status" value="1"/>
</dbReference>
<feature type="transmembrane region" description="Helical" evidence="1">
    <location>
        <begin position="127"/>
        <end position="149"/>
    </location>
</feature>
<dbReference type="InterPro" id="IPR010331">
    <property type="entry name" value="ExoD"/>
</dbReference>
<gene>
    <name evidence="2" type="ORF">IT774_06690</name>
</gene>
<feature type="transmembrane region" description="Helical" evidence="1">
    <location>
        <begin position="169"/>
        <end position="189"/>
    </location>
</feature>
<keyword evidence="1" id="KW-0812">Transmembrane</keyword>
<keyword evidence="1" id="KW-1133">Transmembrane helix</keyword>
<dbReference type="KEGG" id="smaa:IT774_06690"/>
<dbReference type="PANTHER" id="PTHR41795:SF1">
    <property type="entry name" value="EXOPOLYSACCHARIDE SYNTHESIS PROTEIN"/>
    <property type="match status" value="1"/>
</dbReference>
<evidence type="ECO:0000256" key="1">
    <source>
        <dbReference type="SAM" id="Phobius"/>
    </source>
</evidence>
<dbReference type="PANTHER" id="PTHR41795">
    <property type="entry name" value="EXOPOLYSACCHARIDE SYNTHESIS PROTEIN"/>
    <property type="match status" value="1"/>
</dbReference>
<dbReference type="RefSeq" id="WP_195811887.1">
    <property type="nucleotide sequence ID" value="NZ_CP064795.1"/>
</dbReference>
<evidence type="ECO:0000313" key="3">
    <source>
        <dbReference type="Proteomes" id="UP000595095"/>
    </source>
</evidence>
<proteinExistence type="predicted"/>
<reference evidence="2 3" key="1">
    <citation type="submission" date="2020-11" db="EMBL/GenBank/DDBJ databases">
        <title>Complete genome sequence for Salinimonas sp. strain G2-b.</title>
        <authorList>
            <person name="Park S.-J."/>
        </authorList>
    </citation>
    <scope>NUCLEOTIDE SEQUENCE [LARGE SCALE GENOMIC DNA]</scope>
    <source>
        <strain evidence="2 3">G2-b</strain>
    </source>
</reference>
<protein>
    <submittedName>
        <fullName evidence="2">Exopolysaccharide biosynthesis protein</fullName>
    </submittedName>
</protein>
<sequence length="192" mass="20761">MTSSTIMDLLDKLVEDTQETVTVEDVVSSFEERGFGPLLLIPSLLVILPTGAIPGVPSICGITLFMVCIQLAAGRDHPWLPKALRERSISHDKLEKATEKSRPYICKIENLFTSRFTVISNKAMRTFIAALSAIVALSMIPLEVMPFAASLPALALTLTAVGITYRDGVVIAIGLLLQASTGILLYQVMGML</sequence>
<evidence type="ECO:0000313" key="2">
    <source>
        <dbReference type="EMBL" id="QPG06812.1"/>
    </source>
</evidence>
<accession>A0A7S9DZP8</accession>
<dbReference type="Proteomes" id="UP000595095">
    <property type="component" value="Chromosome"/>
</dbReference>
<name>A0A7S9DZP8_9ALTE</name>
<dbReference type="EMBL" id="CP064795">
    <property type="protein sequence ID" value="QPG06812.1"/>
    <property type="molecule type" value="Genomic_DNA"/>
</dbReference>
<feature type="transmembrane region" description="Helical" evidence="1">
    <location>
        <begin position="39"/>
        <end position="72"/>
    </location>
</feature>
<dbReference type="PIRSF" id="PIRSF033239">
    <property type="entry name" value="ExoD"/>
    <property type="match status" value="1"/>
</dbReference>
<keyword evidence="3" id="KW-1185">Reference proteome</keyword>
<dbReference type="AlphaFoldDB" id="A0A7S9DZP8"/>